<name>A0A8T0TV37_PANVG</name>
<protein>
    <submittedName>
        <fullName evidence="2">Uncharacterized protein</fullName>
    </submittedName>
</protein>
<organism evidence="2 3">
    <name type="scientific">Panicum virgatum</name>
    <name type="common">Blackwell switchgrass</name>
    <dbReference type="NCBI Taxonomy" id="38727"/>
    <lineage>
        <taxon>Eukaryota</taxon>
        <taxon>Viridiplantae</taxon>
        <taxon>Streptophyta</taxon>
        <taxon>Embryophyta</taxon>
        <taxon>Tracheophyta</taxon>
        <taxon>Spermatophyta</taxon>
        <taxon>Magnoliopsida</taxon>
        <taxon>Liliopsida</taxon>
        <taxon>Poales</taxon>
        <taxon>Poaceae</taxon>
        <taxon>PACMAD clade</taxon>
        <taxon>Panicoideae</taxon>
        <taxon>Panicodae</taxon>
        <taxon>Paniceae</taxon>
        <taxon>Panicinae</taxon>
        <taxon>Panicum</taxon>
        <taxon>Panicum sect. Hiantes</taxon>
    </lineage>
</organism>
<feature type="region of interest" description="Disordered" evidence="1">
    <location>
        <begin position="22"/>
        <end position="45"/>
    </location>
</feature>
<feature type="compositionally biased region" description="Polar residues" evidence="1">
    <location>
        <begin position="27"/>
        <end position="36"/>
    </location>
</feature>
<feature type="region of interest" description="Disordered" evidence="1">
    <location>
        <begin position="75"/>
        <end position="96"/>
    </location>
</feature>
<dbReference type="AlphaFoldDB" id="A0A8T0TV37"/>
<gene>
    <name evidence="2" type="ORF">PVAP13_4KG373076</name>
</gene>
<dbReference type="EMBL" id="CM029043">
    <property type="protein sequence ID" value="KAG2613056.1"/>
    <property type="molecule type" value="Genomic_DNA"/>
</dbReference>
<proteinExistence type="predicted"/>
<reference evidence="2 3" key="1">
    <citation type="submission" date="2020-05" db="EMBL/GenBank/DDBJ databases">
        <title>WGS assembly of Panicum virgatum.</title>
        <authorList>
            <person name="Lovell J.T."/>
            <person name="Jenkins J."/>
            <person name="Shu S."/>
            <person name="Juenger T.E."/>
            <person name="Schmutz J."/>
        </authorList>
    </citation>
    <scope>NUCLEOTIDE SEQUENCE [LARGE SCALE GENOMIC DNA]</scope>
    <source>
        <strain evidence="2">AP13</strain>
        <strain evidence="3">cv. AP13</strain>
    </source>
</reference>
<comment type="caution">
    <text evidence="2">The sequence shown here is derived from an EMBL/GenBank/DDBJ whole genome shotgun (WGS) entry which is preliminary data.</text>
</comment>
<accession>A0A8T0TV37</accession>
<evidence type="ECO:0000313" key="3">
    <source>
        <dbReference type="Proteomes" id="UP000823388"/>
    </source>
</evidence>
<keyword evidence="3" id="KW-1185">Reference proteome</keyword>
<dbReference type="EMBL" id="CM029043">
    <property type="protein sequence ID" value="KAG2613055.1"/>
    <property type="molecule type" value="Genomic_DNA"/>
</dbReference>
<feature type="region of interest" description="Disordered" evidence="1">
    <location>
        <begin position="108"/>
        <end position="152"/>
    </location>
</feature>
<evidence type="ECO:0000313" key="2">
    <source>
        <dbReference type="EMBL" id="KAG2613055.1"/>
    </source>
</evidence>
<sequence>MHRLHSCLAHLRKPGEILFPDCLRQQPPHTSSGKRNSSTPSFPAASSFLRSYTLTQRKAMENEQLVVSIIGVAEPEGGVGGRSKGKEGKEESAEVAESWIAASAAPWPEWDERCMGADEGDERGRRRPTREPPSLNKALRWRGRRESTPTSS</sequence>
<evidence type="ECO:0000256" key="1">
    <source>
        <dbReference type="SAM" id="MobiDB-lite"/>
    </source>
</evidence>
<dbReference type="Proteomes" id="UP000823388">
    <property type="component" value="Chromosome 4K"/>
</dbReference>